<comment type="similarity">
    <text evidence="1 2">Belongs to the UPF0145 family.</text>
</comment>
<accession>A1RYW0</accession>
<protein>
    <recommendedName>
        <fullName evidence="2">UPF0145 protein Tpen_0990</fullName>
    </recommendedName>
</protein>
<proteinExistence type="inferred from homology"/>
<dbReference type="SUPFAM" id="SSF117782">
    <property type="entry name" value="YbjQ-like"/>
    <property type="match status" value="1"/>
</dbReference>
<gene>
    <name evidence="3" type="ordered locus">Tpen_0990</name>
</gene>
<dbReference type="HOGENOM" id="CLU_117144_3_2_2"/>
<evidence type="ECO:0000313" key="3">
    <source>
        <dbReference type="EMBL" id="ABL78390.1"/>
    </source>
</evidence>
<dbReference type="InterPro" id="IPR002765">
    <property type="entry name" value="UPF0145_YbjQ-like"/>
</dbReference>
<dbReference type="InterPro" id="IPR035439">
    <property type="entry name" value="UPF0145_dom_sf"/>
</dbReference>
<evidence type="ECO:0000256" key="2">
    <source>
        <dbReference type="HAMAP-Rule" id="MF_00338"/>
    </source>
</evidence>
<dbReference type="AlphaFoldDB" id="A1RYW0"/>
<dbReference type="Pfam" id="PF01906">
    <property type="entry name" value="YbjQ_1"/>
    <property type="match status" value="1"/>
</dbReference>
<name>A1RYW0_THEPD</name>
<dbReference type="Gene3D" id="3.30.110.70">
    <property type="entry name" value="Hypothetical protein apc22750. Chain B"/>
    <property type="match status" value="1"/>
</dbReference>
<dbReference type="PANTHER" id="PTHR34068:SF2">
    <property type="entry name" value="UPF0145 PROTEIN SCO3412"/>
    <property type="match status" value="1"/>
</dbReference>
<sequence length="114" mass="12101">MEAEHVIISTTHSVPGYRVVKVLGIVTGMRVRTRGVLGRLAASVEALVGGRGEAYIEELKKARDEALQDMVAEASKLGANAVIGVNFETSEILEGFIVVTATGTAVVIEPEKHD</sequence>
<dbReference type="KEGG" id="tpe:Tpen_0990"/>
<dbReference type="Proteomes" id="UP000000641">
    <property type="component" value="Chromosome"/>
</dbReference>
<dbReference type="eggNOG" id="arCOG02287">
    <property type="taxonomic scope" value="Archaea"/>
</dbReference>
<organism evidence="3 4">
    <name type="scientific">Thermofilum pendens (strain DSM 2475 / Hrk 5)</name>
    <dbReference type="NCBI Taxonomy" id="368408"/>
    <lineage>
        <taxon>Archaea</taxon>
        <taxon>Thermoproteota</taxon>
        <taxon>Thermoprotei</taxon>
        <taxon>Thermofilales</taxon>
        <taxon>Thermofilaceae</taxon>
        <taxon>Thermofilum</taxon>
    </lineage>
</organism>
<dbReference type="HAMAP" id="MF_00338">
    <property type="entry name" value="UPF0145"/>
    <property type="match status" value="1"/>
</dbReference>
<evidence type="ECO:0000313" key="4">
    <source>
        <dbReference type="Proteomes" id="UP000000641"/>
    </source>
</evidence>
<evidence type="ECO:0000256" key="1">
    <source>
        <dbReference type="ARBA" id="ARBA00010751"/>
    </source>
</evidence>
<keyword evidence="4" id="KW-1185">Reference proteome</keyword>
<dbReference type="EMBL" id="CP000505">
    <property type="protein sequence ID" value="ABL78390.1"/>
    <property type="molecule type" value="Genomic_DNA"/>
</dbReference>
<reference evidence="4" key="1">
    <citation type="journal article" date="2008" name="J. Bacteriol.">
        <title>Genome sequence of Thermofilum pendens reveals an exceptional loss of biosynthetic pathways without genome reduction.</title>
        <authorList>
            <person name="Anderson I."/>
            <person name="Rodriguez J."/>
            <person name="Susanti D."/>
            <person name="Porat I."/>
            <person name="Reich C."/>
            <person name="Ulrich L.E."/>
            <person name="Elkins J.G."/>
            <person name="Mavromatis K."/>
            <person name="Lykidis A."/>
            <person name="Kim E."/>
            <person name="Thompson L.S."/>
            <person name="Nolan M."/>
            <person name="Land M."/>
            <person name="Copeland A."/>
            <person name="Lapidus A."/>
            <person name="Lucas S."/>
            <person name="Detter C."/>
            <person name="Zhulin I.B."/>
            <person name="Olsen G.J."/>
            <person name="Whitman W."/>
            <person name="Mukhopadhyay B."/>
            <person name="Bristow J."/>
            <person name="Kyrpides N."/>
        </authorList>
    </citation>
    <scope>NUCLEOTIDE SEQUENCE [LARGE SCALE GENOMIC DNA]</scope>
    <source>
        <strain evidence="4">DSM 2475 / Hrk 5</strain>
    </source>
</reference>
<dbReference type="PANTHER" id="PTHR34068">
    <property type="entry name" value="UPF0145 PROTEIN YBJQ"/>
    <property type="match status" value="1"/>
</dbReference>
<dbReference type="EnsemblBacteria" id="ABL78390">
    <property type="protein sequence ID" value="ABL78390"/>
    <property type="gene ID" value="Tpen_0990"/>
</dbReference>
<dbReference type="STRING" id="368408.Tpen_0990"/>